<dbReference type="EMBL" id="JSVU01000004">
    <property type="protein sequence ID" value="KJJ38544.1"/>
    <property type="molecule type" value="Genomic_DNA"/>
</dbReference>
<evidence type="ECO:0000313" key="3">
    <source>
        <dbReference type="Proteomes" id="UP000033497"/>
    </source>
</evidence>
<feature type="transmembrane region" description="Helical" evidence="1">
    <location>
        <begin position="12"/>
        <end position="33"/>
    </location>
</feature>
<dbReference type="Proteomes" id="UP000033497">
    <property type="component" value="Unassembled WGS sequence"/>
</dbReference>
<comment type="caution">
    <text evidence="2">The sequence shown here is derived from an EMBL/GenBank/DDBJ whole genome shotgun (WGS) entry which is preliminary data.</text>
</comment>
<reference evidence="2 3" key="1">
    <citation type="submission" date="2014-10" db="EMBL/GenBank/DDBJ databases">
        <title>Genome sequencing of Vitellibacter vladivostokensis KMM 3516.</title>
        <authorList>
            <person name="Thevarajoo S."/>
            <person name="Selvaratnam C."/>
            <person name="Goh K.M."/>
            <person name="Chong C.S."/>
        </authorList>
    </citation>
    <scope>NUCLEOTIDE SEQUENCE [LARGE SCALE GENOMIC DNA]</scope>
    <source>
        <strain evidence="2 3">KMM 3516</strain>
    </source>
</reference>
<evidence type="ECO:0000256" key="1">
    <source>
        <dbReference type="SAM" id="Phobius"/>
    </source>
</evidence>
<keyword evidence="1" id="KW-1133">Transmembrane helix</keyword>
<evidence type="ECO:0000313" key="2">
    <source>
        <dbReference type="EMBL" id="KJJ38544.1"/>
    </source>
</evidence>
<keyword evidence="3" id="KW-1185">Reference proteome</keyword>
<protein>
    <submittedName>
        <fullName evidence="2">Uncharacterized protein</fullName>
    </submittedName>
</protein>
<organism evidence="2 3">
    <name type="scientific">Aequorivita vladivostokensis</name>
    <dbReference type="NCBI Taxonomy" id="171194"/>
    <lineage>
        <taxon>Bacteria</taxon>
        <taxon>Pseudomonadati</taxon>
        <taxon>Bacteroidota</taxon>
        <taxon>Flavobacteriia</taxon>
        <taxon>Flavobacteriales</taxon>
        <taxon>Flavobacteriaceae</taxon>
        <taxon>Aequorivita</taxon>
    </lineage>
</organism>
<gene>
    <name evidence="2" type="ORF">MB09_07585</name>
</gene>
<proteinExistence type="predicted"/>
<keyword evidence="1" id="KW-0472">Membrane</keyword>
<keyword evidence="1" id="KW-0812">Transmembrane</keyword>
<accession>A0ABR5DIE5</accession>
<sequence length="68" mass="7445">MVDLGQKKADTCLPFFMSQIFGVASSSVFSFYVSEIQSEPFPLPPETLVCLFLYPNLNGVASHQLAVS</sequence>
<name>A0ABR5DIE5_9FLAO</name>